<gene>
    <name evidence="4" type="ORF">LCGC14_1221600</name>
</gene>
<dbReference type="Gene3D" id="3.40.80.10">
    <property type="entry name" value="Peptidoglycan recognition protein-like"/>
    <property type="match status" value="1"/>
</dbReference>
<organism evidence="4">
    <name type="scientific">marine sediment metagenome</name>
    <dbReference type="NCBI Taxonomy" id="412755"/>
    <lineage>
        <taxon>unclassified sequences</taxon>
        <taxon>metagenomes</taxon>
        <taxon>ecological metagenomes</taxon>
    </lineage>
</organism>
<feature type="domain" description="N-acetylmuramoyl-L-alanine amidase" evidence="2">
    <location>
        <begin position="1"/>
        <end position="138"/>
    </location>
</feature>
<feature type="domain" description="Peptidoglycan recognition protein family" evidence="3">
    <location>
        <begin position="19"/>
        <end position="131"/>
    </location>
</feature>
<dbReference type="GO" id="GO:0009253">
    <property type="term" value="P:peptidoglycan catabolic process"/>
    <property type="evidence" value="ECO:0007669"/>
    <property type="project" value="InterPro"/>
</dbReference>
<name>A0A0F9LB41_9ZZZZ</name>
<comment type="similarity">
    <text evidence="1">Belongs to the N-acetylmuramoyl-L-alanine amidase 2 family.</text>
</comment>
<accession>A0A0F9LB41</accession>
<dbReference type="Pfam" id="PF01510">
    <property type="entry name" value="Amidase_2"/>
    <property type="match status" value="1"/>
</dbReference>
<evidence type="ECO:0008006" key="5">
    <source>
        <dbReference type="Google" id="ProtNLM"/>
    </source>
</evidence>
<dbReference type="CDD" id="cd06583">
    <property type="entry name" value="PGRP"/>
    <property type="match status" value="1"/>
</dbReference>
<dbReference type="InterPro" id="IPR006619">
    <property type="entry name" value="PGRP_domain_met/bac"/>
</dbReference>
<dbReference type="PANTHER" id="PTHR11022:SF41">
    <property type="entry name" value="PEPTIDOGLYCAN-RECOGNITION PROTEIN LC-RELATED"/>
    <property type="match status" value="1"/>
</dbReference>
<evidence type="ECO:0000259" key="3">
    <source>
        <dbReference type="SMART" id="SM00701"/>
    </source>
</evidence>
<evidence type="ECO:0000256" key="1">
    <source>
        <dbReference type="ARBA" id="ARBA00007553"/>
    </source>
</evidence>
<dbReference type="GO" id="GO:0008745">
    <property type="term" value="F:N-acetylmuramoyl-L-alanine amidase activity"/>
    <property type="evidence" value="ECO:0007669"/>
    <property type="project" value="InterPro"/>
</dbReference>
<dbReference type="SMART" id="SM00644">
    <property type="entry name" value="Ami_2"/>
    <property type="match status" value="1"/>
</dbReference>
<dbReference type="GO" id="GO:0008270">
    <property type="term" value="F:zinc ion binding"/>
    <property type="evidence" value="ECO:0007669"/>
    <property type="project" value="InterPro"/>
</dbReference>
<dbReference type="InterPro" id="IPR036505">
    <property type="entry name" value="Amidase/PGRP_sf"/>
</dbReference>
<dbReference type="PANTHER" id="PTHR11022">
    <property type="entry name" value="PEPTIDOGLYCAN RECOGNITION PROTEIN"/>
    <property type="match status" value="1"/>
</dbReference>
<comment type="caution">
    <text evidence="4">The sequence shown here is derived from an EMBL/GenBank/DDBJ whole genome shotgun (WGS) entry which is preliminary data.</text>
</comment>
<evidence type="ECO:0000313" key="4">
    <source>
        <dbReference type="EMBL" id="KKM92124.1"/>
    </source>
</evidence>
<dbReference type="EMBL" id="LAZR01006437">
    <property type="protein sequence ID" value="KKM92124.1"/>
    <property type="molecule type" value="Genomic_DNA"/>
</dbReference>
<dbReference type="AlphaFoldDB" id="A0A0F9LB41"/>
<reference evidence="4" key="1">
    <citation type="journal article" date="2015" name="Nature">
        <title>Complex archaea that bridge the gap between prokaryotes and eukaryotes.</title>
        <authorList>
            <person name="Spang A."/>
            <person name="Saw J.H."/>
            <person name="Jorgensen S.L."/>
            <person name="Zaremba-Niedzwiedzka K."/>
            <person name="Martijn J."/>
            <person name="Lind A.E."/>
            <person name="van Eijk R."/>
            <person name="Schleper C."/>
            <person name="Guy L."/>
            <person name="Ettema T.J."/>
        </authorList>
    </citation>
    <scope>NUCLEOTIDE SEQUENCE</scope>
</reference>
<evidence type="ECO:0000259" key="2">
    <source>
        <dbReference type="SMART" id="SM00644"/>
    </source>
</evidence>
<dbReference type="SUPFAM" id="SSF55846">
    <property type="entry name" value="N-acetylmuramoyl-L-alanine amidase-like"/>
    <property type="match status" value="1"/>
</dbReference>
<protein>
    <recommendedName>
        <fullName evidence="5">N-acetylmuramoyl-L-alanine amidase domain-containing protein</fullName>
    </recommendedName>
</protein>
<dbReference type="InterPro" id="IPR015510">
    <property type="entry name" value="PGRP"/>
</dbReference>
<sequence length="161" mass="18754">MLNRPTWLILHHSEATYPHGIEEVRLWHTLPKPPEGEDPISGVHGNGWNDVGYQYFLRKSGERQKGREEWVKGAHTWRYNGQSIGVCMEGNFDIEVPTYEQVLEFLNLCANIMKRHPMITPDRIRGHRECASRKTCPGINVDLDRLRQLVKTYQENLFSLT</sequence>
<dbReference type="SMART" id="SM00701">
    <property type="entry name" value="PGRP"/>
    <property type="match status" value="1"/>
</dbReference>
<dbReference type="InterPro" id="IPR002502">
    <property type="entry name" value="Amidase_domain"/>
</dbReference>
<proteinExistence type="inferred from homology"/>